<protein>
    <submittedName>
        <fullName evidence="1">Uncharacterized protein</fullName>
    </submittedName>
</protein>
<reference evidence="1" key="1">
    <citation type="submission" date="2021-03" db="EMBL/GenBank/DDBJ databases">
        <authorList>
            <person name="Bekaert M."/>
        </authorList>
    </citation>
    <scope>NUCLEOTIDE SEQUENCE</scope>
</reference>
<keyword evidence="2" id="KW-1185">Reference proteome</keyword>
<dbReference type="Proteomes" id="UP000683360">
    <property type="component" value="Unassembled WGS sequence"/>
</dbReference>
<dbReference type="AlphaFoldDB" id="A0A8S3SGC4"/>
<proteinExistence type="predicted"/>
<accession>A0A8S3SGC4</accession>
<comment type="caution">
    <text evidence="1">The sequence shown here is derived from an EMBL/GenBank/DDBJ whole genome shotgun (WGS) entry which is preliminary data.</text>
</comment>
<dbReference type="EMBL" id="CAJPWZ010001518">
    <property type="protein sequence ID" value="CAG2217254.1"/>
    <property type="molecule type" value="Genomic_DNA"/>
</dbReference>
<organism evidence="1 2">
    <name type="scientific">Mytilus edulis</name>
    <name type="common">Blue mussel</name>
    <dbReference type="NCBI Taxonomy" id="6550"/>
    <lineage>
        <taxon>Eukaryota</taxon>
        <taxon>Metazoa</taxon>
        <taxon>Spiralia</taxon>
        <taxon>Lophotrochozoa</taxon>
        <taxon>Mollusca</taxon>
        <taxon>Bivalvia</taxon>
        <taxon>Autobranchia</taxon>
        <taxon>Pteriomorphia</taxon>
        <taxon>Mytilida</taxon>
        <taxon>Mytiloidea</taxon>
        <taxon>Mytilidae</taxon>
        <taxon>Mytilinae</taxon>
        <taxon>Mytilus</taxon>
    </lineage>
</organism>
<sequence>MCPVYIQSSETVVLGMCPVYTLIRKEVVIERICTTRHSYRDMCPVYIQLVKTVVMGDIVSVHLQAHQKSGVEPCVTVCSSSKTVVIRGTISSETVVIGDMCPVLQLSESSYRRYVPVHQLIRSSQGDMFPVHIGDTCVLSTYNSSESSYRRHVLSTHTIVRKSSYRRHVLSTYNSSEKVVIGDMCPVYIQLIRNSSYRRHVLSTYNSSEKVVIGDMCPVYIQLVRKSSYRRHVSCLHTARQKK</sequence>
<name>A0A8S3SGC4_MYTED</name>
<evidence type="ECO:0000313" key="1">
    <source>
        <dbReference type="EMBL" id="CAG2217254.1"/>
    </source>
</evidence>
<evidence type="ECO:0000313" key="2">
    <source>
        <dbReference type="Proteomes" id="UP000683360"/>
    </source>
</evidence>
<gene>
    <name evidence="1" type="ORF">MEDL_30943</name>
</gene>